<evidence type="ECO:0000313" key="1">
    <source>
        <dbReference type="EMBL" id="MDQ0257843.1"/>
    </source>
</evidence>
<organism evidence="1 2">
    <name type="scientific">Evansella vedderi</name>
    <dbReference type="NCBI Taxonomy" id="38282"/>
    <lineage>
        <taxon>Bacteria</taxon>
        <taxon>Bacillati</taxon>
        <taxon>Bacillota</taxon>
        <taxon>Bacilli</taxon>
        <taxon>Bacillales</taxon>
        <taxon>Bacillaceae</taxon>
        <taxon>Evansella</taxon>
    </lineage>
</organism>
<dbReference type="EMBL" id="JAUSUG010000035">
    <property type="protein sequence ID" value="MDQ0257843.1"/>
    <property type="molecule type" value="Genomic_DNA"/>
</dbReference>
<sequence>MEFKDYLVQKHVLKKGERKLKEVSVEQYISRLKNMRSEGIYNEEKLIDTVLEGKIQERYKDWKTYVKTIEHYLSSKNY</sequence>
<accession>A0ABU0A567</accession>
<keyword evidence="2" id="KW-1185">Reference proteome</keyword>
<dbReference type="RefSeq" id="WP_307332215.1">
    <property type="nucleotide sequence ID" value="NZ_JAUSUG010000035.1"/>
</dbReference>
<comment type="caution">
    <text evidence="1">The sequence shown here is derived from an EMBL/GenBank/DDBJ whole genome shotgun (WGS) entry which is preliminary data.</text>
</comment>
<dbReference type="Proteomes" id="UP001230005">
    <property type="component" value="Unassembled WGS sequence"/>
</dbReference>
<evidence type="ECO:0000313" key="2">
    <source>
        <dbReference type="Proteomes" id="UP001230005"/>
    </source>
</evidence>
<name>A0ABU0A567_9BACI</name>
<gene>
    <name evidence="1" type="ORF">J2S74_005306</name>
</gene>
<proteinExistence type="predicted"/>
<protein>
    <submittedName>
        <fullName evidence="1">Uncharacterized protein</fullName>
    </submittedName>
</protein>
<reference evidence="1 2" key="1">
    <citation type="submission" date="2023-07" db="EMBL/GenBank/DDBJ databases">
        <title>Genomic Encyclopedia of Type Strains, Phase IV (KMG-IV): sequencing the most valuable type-strain genomes for metagenomic binning, comparative biology and taxonomic classification.</title>
        <authorList>
            <person name="Goeker M."/>
        </authorList>
    </citation>
    <scope>NUCLEOTIDE SEQUENCE [LARGE SCALE GENOMIC DNA]</scope>
    <source>
        <strain evidence="1 2">DSM 9768</strain>
    </source>
</reference>